<dbReference type="Pfam" id="PF03631">
    <property type="entry name" value="Virul_fac_BrkB"/>
    <property type="match status" value="1"/>
</dbReference>
<comment type="caution">
    <text evidence="7">The sequence shown here is derived from an EMBL/GenBank/DDBJ whole genome shotgun (WGS) entry which is preliminary data.</text>
</comment>
<dbReference type="Proteomes" id="UP000664317">
    <property type="component" value="Unassembled WGS sequence"/>
</dbReference>
<protein>
    <submittedName>
        <fullName evidence="7">YihY/virulence factor BrkB family protein</fullName>
    </submittedName>
</protein>
<evidence type="ECO:0000256" key="3">
    <source>
        <dbReference type="ARBA" id="ARBA00022692"/>
    </source>
</evidence>
<accession>A0ABS3C2B0</accession>
<evidence type="ECO:0000313" key="8">
    <source>
        <dbReference type="Proteomes" id="UP000664317"/>
    </source>
</evidence>
<keyword evidence="8" id="KW-1185">Reference proteome</keyword>
<dbReference type="RefSeq" id="WP_206577088.1">
    <property type="nucleotide sequence ID" value="NZ_JAFKCT010000001.1"/>
</dbReference>
<dbReference type="NCBIfam" id="TIGR00765">
    <property type="entry name" value="yihY_not_rbn"/>
    <property type="match status" value="1"/>
</dbReference>
<evidence type="ECO:0000256" key="6">
    <source>
        <dbReference type="SAM" id="Phobius"/>
    </source>
</evidence>
<keyword evidence="2" id="KW-1003">Cell membrane</keyword>
<dbReference type="InterPro" id="IPR017039">
    <property type="entry name" value="Virul_fac_BrkB"/>
</dbReference>
<feature type="transmembrane region" description="Helical" evidence="6">
    <location>
        <begin position="244"/>
        <end position="269"/>
    </location>
</feature>
<reference evidence="7 8" key="1">
    <citation type="submission" date="2021-03" db="EMBL/GenBank/DDBJ databases">
        <title>novel species isolated from a fishpond in China.</title>
        <authorList>
            <person name="Lu H."/>
            <person name="Cai Z."/>
        </authorList>
    </citation>
    <scope>NUCLEOTIDE SEQUENCE [LARGE SCALE GENOMIC DNA]</scope>
    <source>
        <strain evidence="7 8">H41</strain>
    </source>
</reference>
<evidence type="ECO:0000313" key="7">
    <source>
        <dbReference type="EMBL" id="MBN7810310.1"/>
    </source>
</evidence>
<feature type="transmembrane region" description="Helical" evidence="6">
    <location>
        <begin position="29"/>
        <end position="52"/>
    </location>
</feature>
<name>A0ABS3C2B0_9BACT</name>
<dbReference type="PANTHER" id="PTHR30213">
    <property type="entry name" value="INNER MEMBRANE PROTEIN YHJD"/>
    <property type="match status" value="1"/>
</dbReference>
<gene>
    <name evidence="7" type="ORF">J0A68_05035</name>
</gene>
<keyword evidence="3 6" id="KW-0812">Transmembrane</keyword>
<feature type="transmembrane region" description="Helical" evidence="6">
    <location>
        <begin position="216"/>
        <end position="238"/>
    </location>
</feature>
<dbReference type="PANTHER" id="PTHR30213:SF1">
    <property type="entry name" value="INNER MEMBRANE PROTEIN YHJD"/>
    <property type="match status" value="1"/>
</dbReference>
<evidence type="ECO:0000256" key="4">
    <source>
        <dbReference type="ARBA" id="ARBA00022989"/>
    </source>
</evidence>
<feature type="transmembrane region" description="Helical" evidence="6">
    <location>
        <begin position="139"/>
        <end position="165"/>
    </location>
</feature>
<sequence>MKLLQAWQILKKSVTSFMEEDAFTYSAAISFYTMLSLPAVLLIVVSIGATLYEENRIQQELIDQISRLIGPSTAGQIEQILAKASIEQQSTLLARTVGIGTLVFSSTTVFFSLQTAINKIWNIEAKPEKGFVKYLLNRLLSLAMVIGIGFILMVSLVVEALLALFKKFVQGFQEELSVILMKVGSEVVSFGIIMVIFSMMYKILPDAKLKWKDVWVGGLITAALFIGGKLLIGVYLGASSFTDAYGASGSLVVMLVWTYYASFIFLFGAKITYIYTKRHGEGIDTYDTAVEVQNVKIETPSE</sequence>
<keyword evidence="5 6" id="KW-0472">Membrane</keyword>
<evidence type="ECO:0000256" key="5">
    <source>
        <dbReference type="ARBA" id="ARBA00023136"/>
    </source>
</evidence>
<proteinExistence type="predicted"/>
<evidence type="ECO:0000256" key="2">
    <source>
        <dbReference type="ARBA" id="ARBA00022475"/>
    </source>
</evidence>
<evidence type="ECO:0000256" key="1">
    <source>
        <dbReference type="ARBA" id="ARBA00004651"/>
    </source>
</evidence>
<dbReference type="PIRSF" id="PIRSF035875">
    <property type="entry name" value="RNase_BN"/>
    <property type="match status" value="1"/>
</dbReference>
<dbReference type="EMBL" id="JAFKCT010000001">
    <property type="protein sequence ID" value="MBN7810310.1"/>
    <property type="molecule type" value="Genomic_DNA"/>
</dbReference>
<organism evidence="7 8">
    <name type="scientific">Algoriphagus oliviformis</name>
    <dbReference type="NCBI Taxonomy" id="2811231"/>
    <lineage>
        <taxon>Bacteria</taxon>
        <taxon>Pseudomonadati</taxon>
        <taxon>Bacteroidota</taxon>
        <taxon>Cytophagia</taxon>
        <taxon>Cytophagales</taxon>
        <taxon>Cyclobacteriaceae</taxon>
        <taxon>Algoriphagus</taxon>
    </lineage>
</organism>
<feature type="transmembrane region" description="Helical" evidence="6">
    <location>
        <begin position="185"/>
        <end position="204"/>
    </location>
</feature>
<keyword evidence="4 6" id="KW-1133">Transmembrane helix</keyword>
<comment type="subcellular location">
    <subcellularLocation>
        <location evidence="1">Cell membrane</location>
        <topology evidence="1">Multi-pass membrane protein</topology>
    </subcellularLocation>
</comment>